<dbReference type="NCBIfam" id="NF047523">
    <property type="entry name" value="LIC_20245_fam"/>
    <property type="match status" value="1"/>
</dbReference>
<evidence type="ECO:0000313" key="3">
    <source>
        <dbReference type="EMBL" id="TGM03590.1"/>
    </source>
</evidence>
<proteinExistence type="predicted"/>
<dbReference type="AlphaFoldDB" id="A0A5F2BHF3"/>
<dbReference type="RefSeq" id="WP_135670529.1">
    <property type="nucleotide sequence ID" value="NZ_RQGN01000044.1"/>
</dbReference>
<name>A0A5F2BHF3_9LEPT</name>
<reference evidence="3 4" key="1">
    <citation type="journal article" date="2019" name="PLoS Negl. Trop. Dis.">
        <title>Revisiting the worldwide diversity of Leptospira species in the environment.</title>
        <authorList>
            <person name="Vincent A.T."/>
            <person name="Schiettekatte O."/>
            <person name="Bourhy P."/>
            <person name="Veyrier F.J."/>
            <person name="Picardeau M."/>
        </authorList>
    </citation>
    <scope>NUCLEOTIDE SEQUENCE [LARGE SCALE GENOMIC DNA]</scope>
    <source>
        <strain evidence="3 4">201702444</strain>
    </source>
</reference>
<feature type="region of interest" description="Disordered" evidence="1">
    <location>
        <begin position="60"/>
        <end position="102"/>
    </location>
</feature>
<comment type="caution">
    <text evidence="3">The sequence shown here is derived from an EMBL/GenBank/DDBJ whole genome shotgun (WGS) entry which is preliminary data.</text>
</comment>
<gene>
    <name evidence="3" type="ORF">EHQ76_08030</name>
</gene>
<dbReference type="NCBIfam" id="NF047552">
    <property type="entry name" value="LIC_20245_11074_fam"/>
    <property type="match status" value="1"/>
</dbReference>
<evidence type="ECO:0000256" key="2">
    <source>
        <dbReference type="SAM" id="Phobius"/>
    </source>
</evidence>
<keyword evidence="2" id="KW-0472">Membrane</keyword>
<dbReference type="Proteomes" id="UP000298429">
    <property type="component" value="Unassembled WGS sequence"/>
</dbReference>
<organism evidence="3 4">
    <name type="scientific">Leptospira barantonii</name>
    <dbReference type="NCBI Taxonomy" id="2023184"/>
    <lineage>
        <taxon>Bacteria</taxon>
        <taxon>Pseudomonadati</taxon>
        <taxon>Spirochaetota</taxon>
        <taxon>Spirochaetia</taxon>
        <taxon>Leptospirales</taxon>
        <taxon>Leptospiraceae</taxon>
        <taxon>Leptospira</taxon>
    </lineage>
</organism>
<keyword evidence="2" id="KW-0812">Transmembrane</keyword>
<feature type="compositionally biased region" description="Polar residues" evidence="1">
    <location>
        <begin position="79"/>
        <end position="98"/>
    </location>
</feature>
<feature type="transmembrane region" description="Helical" evidence="2">
    <location>
        <begin position="5"/>
        <end position="22"/>
    </location>
</feature>
<keyword evidence="2" id="KW-1133">Transmembrane helix</keyword>
<protein>
    <submittedName>
        <fullName evidence="3">Uncharacterized protein</fullName>
    </submittedName>
</protein>
<dbReference type="EMBL" id="RQGN01000044">
    <property type="protein sequence ID" value="TGM03590.1"/>
    <property type="molecule type" value="Genomic_DNA"/>
</dbReference>
<evidence type="ECO:0000256" key="1">
    <source>
        <dbReference type="SAM" id="MobiDB-lite"/>
    </source>
</evidence>
<dbReference type="OrthoDB" id="345965at2"/>
<evidence type="ECO:0000313" key="4">
    <source>
        <dbReference type="Proteomes" id="UP000298429"/>
    </source>
</evidence>
<sequence length="229" mass="26326">MKKKIVYYSIIILSIVLFYFVFSDGGFFSGNDSENNEKLPSGLSRNTVNREEDSIFESGNFLDFSKSGEPENSNDTDSETNANGDNTNVATGGYSSLSPEEKERIRKEVIQKVKPLADRFPNNSLIPRELTKEQEEKRKKDEEKMDEIRGALLEGREVAKPDMEFYLDSKIKKSNDMTEILEYSVKFFKDANRNYPDSSLKIIEDRLHSLRESKDELLNARKNLDIPIQ</sequence>
<accession>A0A5F2BHF3</accession>